<dbReference type="Proteomes" id="UP000216101">
    <property type="component" value="Unassembled WGS sequence"/>
</dbReference>
<comment type="caution">
    <text evidence="1">The sequence shown here is derived from an EMBL/GenBank/DDBJ whole genome shotgun (WGS) entry which is preliminary data.</text>
</comment>
<dbReference type="Pfam" id="PF20143">
    <property type="entry name" value="NAD_kinase_C"/>
    <property type="match status" value="1"/>
</dbReference>
<dbReference type="InterPro" id="IPR011386">
    <property type="entry name" value="Put_ATP-NAD_kin"/>
</dbReference>
<dbReference type="EMBL" id="NHNI01000002">
    <property type="protein sequence ID" value="OZY84648.1"/>
    <property type="molecule type" value="Genomic_DNA"/>
</dbReference>
<dbReference type="PANTHER" id="PTHR40697:SF2">
    <property type="entry name" value="ATP-NAD KINASE-RELATED"/>
    <property type="match status" value="1"/>
</dbReference>
<protein>
    <submittedName>
        <fullName evidence="1">ATP-NAD kinase</fullName>
    </submittedName>
</protein>
<dbReference type="InterPro" id="IPR002504">
    <property type="entry name" value="NADK"/>
</dbReference>
<dbReference type="GO" id="GO:0005524">
    <property type="term" value="F:ATP binding"/>
    <property type="evidence" value="ECO:0007669"/>
    <property type="project" value="UniProtKB-ARBA"/>
</dbReference>
<dbReference type="InterPro" id="IPR039065">
    <property type="entry name" value="AcoX-like"/>
</dbReference>
<keyword evidence="1" id="KW-0418">Kinase</keyword>
<sequence length="379" mass="40273">MFKLGVIINPYAGVGGSVGLKGSDGEAIRTEALALGAEQRAPARMQRTLETIAELSQQIQVMCFAGDMGESAAKNAGFAVQVIGAAKNTPSEPEDTCAAARALMQAQVDLILFAGGDGTARLIADVVGTAMPVLGVPSGVKMHSGVYAISPEAAGAILKQLLTGQLVNIAERDVKDIDEEAFRNGQVRARFYGTLLVPEDSQYLQQVKNAGTERDELAQLDVAQEMIDQLQPDTLYLVGPGSTTHLFLQQLGLEGSLLGVDLLLNNELIAVDVSASQILQQLDDCSLPVKMIITAIGGQGHILGRGNQQFTPDILRRIGKDNIHIIAARGKILALNGRPLLVDTNDPQLDKQFGGYRPVITGYRETIIYPVGYAAEGDS</sequence>
<dbReference type="AlphaFoldDB" id="A0A266Q452"/>
<evidence type="ECO:0000313" key="1">
    <source>
        <dbReference type="EMBL" id="OZY84648.1"/>
    </source>
</evidence>
<reference evidence="2" key="1">
    <citation type="submission" date="2017-05" db="EMBL/GenBank/DDBJ databases">
        <authorList>
            <person name="Barney B.M."/>
        </authorList>
    </citation>
    <scope>NUCLEOTIDE SEQUENCE [LARGE SCALE GENOMIC DNA]</scope>
    <source>
        <strain evidence="2">PSBB022</strain>
    </source>
</reference>
<dbReference type="RefSeq" id="WP_078042440.1">
    <property type="nucleotide sequence ID" value="NZ_NHNI01000002.1"/>
</dbReference>
<dbReference type="GO" id="GO:0006741">
    <property type="term" value="P:NADP+ biosynthetic process"/>
    <property type="evidence" value="ECO:0007669"/>
    <property type="project" value="InterPro"/>
</dbReference>
<name>A0A266Q452_9GAMM</name>
<dbReference type="GO" id="GO:0051287">
    <property type="term" value="F:NAD binding"/>
    <property type="evidence" value="ECO:0007669"/>
    <property type="project" value="UniProtKB-ARBA"/>
</dbReference>
<evidence type="ECO:0000313" key="2">
    <source>
        <dbReference type="Proteomes" id="UP000216101"/>
    </source>
</evidence>
<dbReference type="Pfam" id="PF01513">
    <property type="entry name" value="NAD_kinase"/>
    <property type="match status" value="1"/>
</dbReference>
<dbReference type="PANTHER" id="PTHR40697">
    <property type="entry name" value="ACETOIN CATABOLISM PROTEIN X"/>
    <property type="match status" value="1"/>
</dbReference>
<dbReference type="InterPro" id="IPR016064">
    <property type="entry name" value="NAD/diacylglycerol_kinase_sf"/>
</dbReference>
<dbReference type="PIRSF" id="PIRSF016907">
    <property type="entry name" value="Kin_ATP-NAD"/>
    <property type="match status" value="1"/>
</dbReference>
<keyword evidence="2" id="KW-1185">Reference proteome</keyword>
<proteinExistence type="predicted"/>
<dbReference type="STRING" id="1209072.GCA_000766945_00502"/>
<keyword evidence="1" id="KW-0808">Transferase</keyword>
<dbReference type="SUPFAM" id="SSF111331">
    <property type="entry name" value="NAD kinase/diacylglycerol kinase-like"/>
    <property type="match status" value="1"/>
</dbReference>
<organism evidence="1 2">
    <name type="scientific">Cellvibrio mixtus</name>
    <dbReference type="NCBI Taxonomy" id="39650"/>
    <lineage>
        <taxon>Bacteria</taxon>
        <taxon>Pseudomonadati</taxon>
        <taxon>Pseudomonadota</taxon>
        <taxon>Gammaproteobacteria</taxon>
        <taxon>Cellvibrionales</taxon>
        <taxon>Cellvibrionaceae</taxon>
        <taxon>Cellvibrio</taxon>
    </lineage>
</organism>
<gene>
    <name evidence="1" type="ORF">CBP51_15860</name>
</gene>
<accession>A0A266Q452</accession>
<dbReference type="GO" id="GO:0003951">
    <property type="term" value="F:NAD+ kinase activity"/>
    <property type="evidence" value="ECO:0007669"/>
    <property type="project" value="InterPro"/>
</dbReference>